<feature type="region of interest" description="Disordered" evidence="1">
    <location>
        <begin position="320"/>
        <end position="395"/>
    </location>
</feature>
<proteinExistence type="predicted"/>
<evidence type="ECO:0000313" key="2">
    <source>
        <dbReference type="EMBL" id="KII69846.1"/>
    </source>
</evidence>
<protein>
    <submittedName>
        <fullName evidence="2">Uncharacterized protein</fullName>
    </submittedName>
</protein>
<comment type="caution">
    <text evidence="2">The sequence shown here is derived from an EMBL/GenBank/DDBJ whole genome shotgun (WGS) entry which is preliminary data.</text>
</comment>
<evidence type="ECO:0000256" key="1">
    <source>
        <dbReference type="SAM" id="MobiDB-lite"/>
    </source>
</evidence>
<gene>
    <name evidence="2" type="ORF">RF11_13072</name>
</gene>
<dbReference type="Proteomes" id="UP000031668">
    <property type="component" value="Unassembled WGS sequence"/>
</dbReference>
<evidence type="ECO:0000313" key="3">
    <source>
        <dbReference type="Proteomes" id="UP000031668"/>
    </source>
</evidence>
<reference evidence="2 3" key="1">
    <citation type="journal article" date="2014" name="Genome Biol. Evol.">
        <title>The genome of the myxosporean Thelohanellus kitauei shows adaptations to nutrient acquisition within its fish host.</title>
        <authorList>
            <person name="Yang Y."/>
            <person name="Xiong J."/>
            <person name="Zhou Z."/>
            <person name="Huo F."/>
            <person name="Miao W."/>
            <person name="Ran C."/>
            <person name="Liu Y."/>
            <person name="Zhang J."/>
            <person name="Feng J."/>
            <person name="Wang M."/>
            <person name="Wang M."/>
            <person name="Wang L."/>
            <person name="Yao B."/>
        </authorList>
    </citation>
    <scope>NUCLEOTIDE SEQUENCE [LARGE SCALE GENOMIC DNA]</scope>
    <source>
        <strain evidence="2">Wuqing</strain>
    </source>
</reference>
<dbReference type="EMBL" id="JWZT01002267">
    <property type="protein sequence ID" value="KII69846.1"/>
    <property type="molecule type" value="Genomic_DNA"/>
</dbReference>
<name>A0A0C2MRI6_THEKT</name>
<feature type="compositionally biased region" description="Polar residues" evidence="1">
    <location>
        <begin position="333"/>
        <end position="348"/>
    </location>
</feature>
<organism evidence="2 3">
    <name type="scientific">Thelohanellus kitauei</name>
    <name type="common">Myxosporean</name>
    <dbReference type="NCBI Taxonomy" id="669202"/>
    <lineage>
        <taxon>Eukaryota</taxon>
        <taxon>Metazoa</taxon>
        <taxon>Cnidaria</taxon>
        <taxon>Myxozoa</taxon>
        <taxon>Myxosporea</taxon>
        <taxon>Bivalvulida</taxon>
        <taxon>Platysporina</taxon>
        <taxon>Myxobolidae</taxon>
        <taxon>Thelohanellus</taxon>
    </lineage>
</organism>
<feature type="compositionally biased region" description="Low complexity" evidence="1">
    <location>
        <begin position="359"/>
        <end position="370"/>
    </location>
</feature>
<keyword evidence="3" id="KW-1185">Reference proteome</keyword>
<accession>A0A0C2MRI6</accession>
<sequence>MIDIYHALQESASNEITLNVTAPVDNGELDNLPDPTPSCLRGSHLSALSTLTNLTTSAAKNVSVNQSWTQHVAPNASPSSCWPIRHNPSSEELGIMQSILKTSPGAYSVPKTTFGHNQCQYGSISHKPARGKQATRLTKSEKAFIQEPSPKCAVISARTLAQVQEIEITQHGVFSPSPSSYTPQRVEIRVLEVSPPAVTVGDPPLLPVQCKKKRHAGALNKPNELVYQLYNDTLLSPVDEAELCTDLSAISATNGAINMANMLLHVDRSCHDKLGKTDQIIYRELASSGPETFATIRSEPDYLGSEESNTSVTRYGRCRRLSRGQSEGGRSLLRNQDSVQKTTTFLQNTSERQSRSRTSRGSPGSRRTSTAGPQEFARTSRVKTKGSARAPGRRRCDTSAHIILGHSEQATEETTPSVTIARANLVLVDSPIID</sequence>
<dbReference type="AlphaFoldDB" id="A0A0C2MRI6"/>